<evidence type="ECO:0000259" key="1">
    <source>
        <dbReference type="PROSITE" id="PS50181"/>
    </source>
</evidence>
<sequence>MASPNNCTTGLLAMPRELRDSIYNYLEDEDVASLAQTCKQIRSEVLSTLPGGDFVDFGNFQTATEISNQIQQHIEVKNLDLIAEPWYSPGSALKIGVTWKPKNPNYRRWRTSYWTISDLASPHGKAVSITFEAATKGNYLVALLILRAKVFDINRILTTMERDWNLTPDLSVRFRGGKDPDHPFHPRKSFWEMRPGLVPDKRMIREARWEGEYLSKSVQNRQYFPFYYEYLILPLMSRSNLRPEAIKFDIEPANRQSSFYELVHTPNFDLRVNYLGYRRLLQFAQLGYGLHKQEVPYFGMDRSDAFEHVMSNMENFTDSVDALLEEIKGKEADQLRSYLRRMRNARACNPFAGPLEGNLSEGEEEQQPGEKYLWRCYAEDSALRGKLIEWALEEEDEDG</sequence>
<evidence type="ECO:0000313" key="2">
    <source>
        <dbReference type="EMBL" id="KAK6949909.1"/>
    </source>
</evidence>
<feature type="domain" description="F-box" evidence="1">
    <location>
        <begin position="8"/>
        <end position="57"/>
    </location>
</feature>
<comment type="caution">
    <text evidence="2">The sequence shown here is derived from an EMBL/GenBank/DDBJ whole genome shotgun (WGS) entry which is preliminary data.</text>
</comment>
<keyword evidence="3" id="KW-1185">Reference proteome</keyword>
<dbReference type="PROSITE" id="PS50181">
    <property type="entry name" value="FBOX"/>
    <property type="match status" value="1"/>
</dbReference>
<name>A0AAX6MB87_9PEZI</name>
<dbReference type="EMBL" id="JBANMG010000008">
    <property type="protein sequence ID" value="KAK6949909.1"/>
    <property type="molecule type" value="Genomic_DNA"/>
</dbReference>
<dbReference type="Proteomes" id="UP001369815">
    <property type="component" value="Unassembled WGS sequence"/>
</dbReference>
<organism evidence="2 3">
    <name type="scientific">Daldinia eschscholtzii</name>
    <dbReference type="NCBI Taxonomy" id="292717"/>
    <lineage>
        <taxon>Eukaryota</taxon>
        <taxon>Fungi</taxon>
        <taxon>Dikarya</taxon>
        <taxon>Ascomycota</taxon>
        <taxon>Pezizomycotina</taxon>
        <taxon>Sordariomycetes</taxon>
        <taxon>Xylariomycetidae</taxon>
        <taxon>Xylariales</taxon>
        <taxon>Hypoxylaceae</taxon>
        <taxon>Daldinia</taxon>
    </lineage>
</organism>
<protein>
    <recommendedName>
        <fullName evidence="1">F-box domain-containing protein</fullName>
    </recommendedName>
</protein>
<dbReference type="InterPro" id="IPR001810">
    <property type="entry name" value="F-box_dom"/>
</dbReference>
<evidence type="ECO:0000313" key="3">
    <source>
        <dbReference type="Proteomes" id="UP001369815"/>
    </source>
</evidence>
<accession>A0AAX6MB87</accession>
<proteinExistence type="predicted"/>
<reference evidence="2 3" key="1">
    <citation type="journal article" date="2024" name="Front Chem Biol">
        <title>Unveiling the potential of Daldinia eschscholtzii MFLUCC 19-0629 through bioactivity and bioinformatics studies for enhanced sustainable agriculture production.</title>
        <authorList>
            <person name="Brooks S."/>
            <person name="Weaver J.A."/>
            <person name="Klomchit A."/>
            <person name="Alharthi S.A."/>
            <person name="Onlamun T."/>
            <person name="Nurani R."/>
            <person name="Vong T.K."/>
            <person name="Alberti F."/>
            <person name="Greco C."/>
        </authorList>
    </citation>
    <scope>NUCLEOTIDE SEQUENCE [LARGE SCALE GENOMIC DNA]</scope>
    <source>
        <strain evidence="2">MFLUCC 19-0629</strain>
    </source>
</reference>
<gene>
    <name evidence="2" type="ORF">Daesc_008232</name>
</gene>
<dbReference type="AlphaFoldDB" id="A0AAX6MB87"/>